<sequence>MVNPCCCICLQKGVKIVAVISLLWSIALIGEEVLIVALKGCGGIQLIKEQNPEFGDAKITHGQITPPKLFKGSGNLTLLKNQTSVPSSPDYNYEEVTFVQNLSERTPICEMKLADVIVSVIWILTWFGDIALAIILIYGAYKKSIKLCSIWFHIRCAVLVFRIIFLIIYVIGGLPLLYKVPVMILCVFRLYSLWVVSHFIDEVRHEKEAKQMPRVSVTCPTSKNDLEKFANQENTVAPPPGLTPLW</sequence>
<organism evidence="2 3">
    <name type="scientific">Allacma fusca</name>
    <dbReference type="NCBI Taxonomy" id="39272"/>
    <lineage>
        <taxon>Eukaryota</taxon>
        <taxon>Metazoa</taxon>
        <taxon>Ecdysozoa</taxon>
        <taxon>Arthropoda</taxon>
        <taxon>Hexapoda</taxon>
        <taxon>Collembola</taxon>
        <taxon>Symphypleona</taxon>
        <taxon>Sminthuridae</taxon>
        <taxon>Allacma</taxon>
    </lineage>
</organism>
<feature type="transmembrane region" description="Helical" evidence="1">
    <location>
        <begin position="116"/>
        <end position="138"/>
    </location>
</feature>
<gene>
    <name evidence="2" type="ORF">AFUS01_LOCUS36054</name>
</gene>
<feature type="transmembrane region" description="Helical" evidence="1">
    <location>
        <begin position="150"/>
        <end position="172"/>
    </location>
</feature>
<name>A0A8J2LP42_9HEXA</name>
<dbReference type="PANTHER" id="PTHR36694:SF11">
    <property type="entry name" value="LP21121P-RELATED"/>
    <property type="match status" value="1"/>
</dbReference>
<protein>
    <submittedName>
        <fullName evidence="2">Uncharacterized protein</fullName>
    </submittedName>
</protein>
<comment type="caution">
    <text evidence="2">The sequence shown here is derived from an EMBL/GenBank/DDBJ whole genome shotgun (WGS) entry which is preliminary data.</text>
</comment>
<dbReference type="AlphaFoldDB" id="A0A8J2LP42"/>
<reference evidence="2" key="1">
    <citation type="submission" date="2021-06" db="EMBL/GenBank/DDBJ databases">
        <authorList>
            <person name="Hodson N. C."/>
            <person name="Mongue J. A."/>
            <person name="Jaron S. K."/>
        </authorList>
    </citation>
    <scope>NUCLEOTIDE SEQUENCE</scope>
</reference>
<evidence type="ECO:0000313" key="2">
    <source>
        <dbReference type="EMBL" id="CAG7825980.1"/>
    </source>
</evidence>
<dbReference type="EMBL" id="CAJVCH010538149">
    <property type="protein sequence ID" value="CAG7825980.1"/>
    <property type="molecule type" value="Genomic_DNA"/>
</dbReference>
<keyword evidence="3" id="KW-1185">Reference proteome</keyword>
<dbReference type="PANTHER" id="PTHR36694">
    <property type="entry name" value="PASIFLORA 1, ISOFORM A-RELATED"/>
    <property type="match status" value="1"/>
</dbReference>
<dbReference type="OrthoDB" id="8267216at2759"/>
<keyword evidence="1" id="KW-0812">Transmembrane</keyword>
<evidence type="ECO:0000256" key="1">
    <source>
        <dbReference type="SAM" id="Phobius"/>
    </source>
</evidence>
<accession>A0A8J2LP42</accession>
<keyword evidence="1" id="KW-1133">Transmembrane helix</keyword>
<keyword evidence="1" id="KW-0472">Membrane</keyword>
<dbReference type="Proteomes" id="UP000708208">
    <property type="component" value="Unassembled WGS sequence"/>
</dbReference>
<proteinExistence type="predicted"/>
<evidence type="ECO:0000313" key="3">
    <source>
        <dbReference type="Proteomes" id="UP000708208"/>
    </source>
</evidence>